<keyword evidence="1" id="KW-0808">Transferase</keyword>
<gene>
    <name evidence="6" type="ORF">DFJ68_3049</name>
</gene>
<dbReference type="PANTHER" id="PTHR24421">
    <property type="entry name" value="NITRATE/NITRITE SENSOR PROTEIN NARX-RELATED"/>
    <property type="match status" value="1"/>
</dbReference>
<dbReference type="GO" id="GO:0046983">
    <property type="term" value="F:protein dimerization activity"/>
    <property type="evidence" value="ECO:0007669"/>
    <property type="project" value="InterPro"/>
</dbReference>
<name>A0A495Y331_9MICO</name>
<dbReference type="Gene3D" id="1.20.5.1930">
    <property type="match status" value="1"/>
</dbReference>
<feature type="domain" description="GAF" evidence="5">
    <location>
        <begin position="219"/>
        <end position="395"/>
    </location>
</feature>
<evidence type="ECO:0000313" key="7">
    <source>
        <dbReference type="Proteomes" id="UP000278440"/>
    </source>
</evidence>
<comment type="caution">
    <text evidence="6">The sequence shown here is derived from an EMBL/GenBank/DDBJ whole genome shotgun (WGS) entry which is preliminary data.</text>
</comment>
<dbReference type="PANTHER" id="PTHR24421:SF56">
    <property type="entry name" value="OXYGEN SENSOR HISTIDINE KINASE RESPONSE REGULATOR DOST"/>
    <property type="match status" value="1"/>
</dbReference>
<sequence>MTRGHRPRASGPTDQPFSGVSSNPLPATPPRDDHRLQVLLDASQSIVSELSLPAVLRRIVDSAREVASARYAALGVIGRDGVLDEFIHAGMDAATVAGVGALPSGRGVLGALVRHPTPIRLHRIQEDPRAVGFPPGHPQMGTFLGVPVHVRGEVFGNLYLADREDGCDFSEQDEQLLTAMAATAGIAIENARLYEESRHRQEWLLATADTSRALLRQEPPDLVLRDIASAVLRLADADLVTVVFPHHRYARPTMTTPARAQLEVRVAVGKKADELVGFVYPREGSLAGTVLDAGRPVILDHDGTRSHDEDGAVAPPLRSPSSARNSYPVHLQHAIEVGPVMACPLIGSGEMLGVTMVGRVKGSRSFTTTDLEMTQSFTRHAAIALDLAESRSQNERLVLLEDRDRIARDLHDHVIQQVFATGLSLQSAAQRAPDDLRPLIIRAVDDLDLTIRQIRETIFELQHVEPHGLAGRVATTVRSAATALGFEPTLQVDGPSHLLTDEALLADVQAVVREGLTNVARHAGATAATVTITIEPTHVTVRISDDGVGLTRHEAERRSGLANLAARAVARGGTCAVAAGDDTAPRPGTTLRWTATLAPPSVVKAAGMAQDRPPAGLVVVAGGEVEARPDRAGGHGSGATAAGPDTGTAP</sequence>
<feature type="compositionally biased region" description="Low complexity" evidence="4">
    <location>
        <begin position="638"/>
        <end position="650"/>
    </location>
</feature>
<dbReference type="GO" id="GO:0000155">
    <property type="term" value="F:phosphorelay sensor kinase activity"/>
    <property type="evidence" value="ECO:0007669"/>
    <property type="project" value="InterPro"/>
</dbReference>
<protein>
    <submittedName>
        <fullName evidence="6">Histidine kinase</fullName>
    </submittedName>
</protein>
<dbReference type="SUPFAM" id="SSF55874">
    <property type="entry name" value="ATPase domain of HSP90 chaperone/DNA topoisomerase II/histidine kinase"/>
    <property type="match status" value="1"/>
</dbReference>
<dbReference type="SMART" id="SM00065">
    <property type="entry name" value="GAF"/>
    <property type="match status" value="2"/>
</dbReference>
<dbReference type="Gene3D" id="3.30.565.10">
    <property type="entry name" value="Histidine kinase-like ATPase, C-terminal domain"/>
    <property type="match status" value="1"/>
</dbReference>
<dbReference type="AlphaFoldDB" id="A0A495Y331"/>
<feature type="compositionally biased region" description="Polar residues" evidence="4">
    <location>
        <begin position="12"/>
        <end position="25"/>
    </location>
</feature>
<dbReference type="InterPro" id="IPR003018">
    <property type="entry name" value="GAF"/>
</dbReference>
<feature type="region of interest" description="Disordered" evidence="4">
    <location>
        <begin position="1"/>
        <end position="32"/>
    </location>
</feature>
<evidence type="ECO:0000313" key="6">
    <source>
        <dbReference type="EMBL" id="RKT79576.1"/>
    </source>
</evidence>
<feature type="region of interest" description="Disordered" evidence="4">
    <location>
        <begin position="626"/>
        <end position="650"/>
    </location>
</feature>
<evidence type="ECO:0000256" key="2">
    <source>
        <dbReference type="ARBA" id="ARBA00022777"/>
    </source>
</evidence>
<dbReference type="GO" id="GO:0016020">
    <property type="term" value="C:membrane"/>
    <property type="evidence" value="ECO:0007669"/>
    <property type="project" value="InterPro"/>
</dbReference>
<dbReference type="InterPro" id="IPR036890">
    <property type="entry name" value="HATPase_C_sf"/>
</dbReference>
<reference evidence="6 7" key="1">
    <citation type="submission" date="2018-10" db="EMBL/GenBank/DDBJ databases">
        <title>Sequencing the genomes of 1000 actinobacteria strains.</title>
        <authorList>
            <person name="Klenk H.-P."/>
        </authorList>
    </citation>
    <scope>NUCLEOTIDE SEQUENCE [LARGE SCALE GENOMIC DNA]</scope>
    <source>
        <strain evidence="6 7">DSM 44267</strain>
    </source>
</reference>
<dbReference type="InterPro" id="IPR011712">
    <property type="entry name" value="Sig_transdc_His_kin_sub3_dim/P"/>
</dbReference>
<proteinExistence type="predicted"/>
<dbReference type="Pfam" id="PF02518">
    <property type="entry name" value="HATPase_c"/>
    <property type="match status" value="1"/>
</dbReference>
<dbReference type="InterPro" id="IPR050482">
    <property type="entry name" value="Sensor_HK_TwoCompSys"/>
</dbReference>
<dbReference type="InterPro" id="IPR029016">
    <property type="entry name" value="GAF-like_dom_sf"/>
</dbReference>
<dbReference type="Proteomes" id="UP000278440">
    <property type="component" value="Unassembled WGS sequence"/>
</dbReference>
<dbReference type="Pfam" id="PF13185">
    <property type="entry name" value="GAF_2"/>
    <property type="match status" value="2"/>
</dbReference>
<dbReference type="Gene3D" id="3.30.450.40">
    <property type="match status" value="2"/>
</dbReference>
<keyword evidence="3" id="KW-0902">Two-component regulatory system</keyword>
<accession>A0A495Y331</accession>
<dbReference type="Pfam" id="PF07730">
    <property type="entry name" value="HisKA_3"/>
    <property type="match status" value="1"/>
</dbReference>
<dbReference type="OrthoDB" id="5241249at2"/>
<evidence type="ECO:0000256" key="1">
    <source>
        <dbReference type="ARBA" id="ARBA00022679"/>
    </source>
</evidence>
<dbReference type="EMBL" id="RBXT01000001">
    <property type="protein sequence ID" value="RKT79576.1"/>
    <property type="molecule type" value="Genomic_DNA"/>
</dbReference>
<organism evidence="6 7">
    <name type="scientific">Terracoccus luteus</name>
    <dbReference type="NCBI Taxonomy" id="53356"/>
    <lineage>
        <taxon>Bacteria</taxon>
        <taxon>Bacillati</taxon>
        <taxon>Actinomycetota</taxon>
        <taxon>Actinomycetes</taxon>
        <taxon>Micrococcales</taxon>
        <taxon>Intrasporangiaceae</taxon>
        <taxon>Terracoccus</taxon>
    </lineage>
</organism>
<evidence type="ECO:0000256" key="3">
    <source>
        <dbReference type="ARBA" id="ARBA00023012"/>
    </source>
</evidence>
<feature type="domain" description="GAF" evidence="5">
    <location>
        <begin position="51"/>
        <end position="198"/>
    </location>
</feature>
<keyword evidence="7" id="KW-1185">Reference proteome</keyword>
<dbReference type="CDD" id="cd16917">
    <property type="entry name" value="HATPase_UhpB-NarQ-NarX-like"/>
    <property type="match status" value="1"/>
</dbReference>
<dbReference type="InterPro" id="IPR003594">
    <property type="entry name" value="HATPase_dom"/>
</dbReference>
<evidence type="ECO:0000256" key="4">
    <source>
        <dbReference type="SAM" id="MobiDB-lite"/>
    </source>
</evidence>
<feature type="region of interest" description="Disordered" evidence="4">
    <location>
        <begin position="302"/>
        <end position="325"/>
    </location>
</feature>
<evidence type="ECO:0000259" key="5">
    <source>
        <dbReference type="SMART" id="SM00065"/>
    </source>
</evidence>
<keyword evidence="2 6" id="KW-0418">Kinase</keyword>
<dbReference type="RefSeq" id="WP_121034457.1">
    <property type="nucleotide sequence ID" value="NZ_RBXT01000001.1"/>
</dbReference>
<dbReference type="SUPFAM" id="SSF55781">
    <property type="entry name" value="GAF domain-like"/>
    <property type="match status" value="2"/>
</dbReference>